<dbReference type="RefSeq" id="XP_019018309.1">
    <property type="nucleotide sequence ID" value="XM_019159648.1"/>
</dbReference>
<protein>
    <submittedName>
        <fullName evidence="3">Uncharacterized protein</fullName>
    </submittedName>
</protein>
<gene>
    <name evidence="3" type="ORF">PICMEDRAFT_10217</name>
</gene>
<sequence>MSIHINGLRDLHLNDPKLNIRNSNGPTTNKQKMNAQVSELDTKAFKISPRKENYMELLTPLKSPASASASFNIMPLKESTNSLGYNAISPSTSASANDPHRSIPIQHAPSVSDYKRRMKEITDLKIVNEDLIKELEMLQDEVNHKNQIIDVKSMKIDELMHENNRLLNNLKQERESNENDFNTWLDLKTNLELQIHNLKSLLEKHNSEPRNNFFTNDNDKSVFGGNGKHIDTNTLTVDSEYDNDNSTTNLSNHGNDSVNDNEYDNNNDELYNQIQLFKNDINKLKKKVNALRKENELEVQSKIMIMDELEMMRERYLEVDEKHEFLKLDYDDLVKELLLLRGDTDDNNSITTNDMDSITPTQESSEEMKLQNSSEEKKLEDRVLSVKKKRITSKSSSNTSDENYRIASLRNNSLNKAIRDVELKSQKQKYSQELIKYEFEIKSLKLQNEKLLSYIGYTLQVNGVDVNNGLENLRNFSDSSSVVNGRVSSYESTTSNNTATHDNIEYSDAYNIKSAQRNLKTVIKSASALPIRPDSNIFITNTSNNKVRPITVKKAHKNKFSNMRSIDFNTSMLSMSRNANSSSTNINDVNDNDSFLDFQGTSIDYSTDYNQGEVECIDIGGSDSFEEYGDDELEEEEDNLLPSLEGVKVTNCDDMVSSNRLCKNKLIFTSTDSLNVSYKMNLINPKTYKTGKSFKTTTRTQLKRLTPSSLNLNRKSSTLNDVHEELNEGKLLNDNGEREPIVIGDEVDDDLIINDLNIINGGDDDDYLDGVQSDIDFSLDGHKHANNAILSSNRRTDPKYFSMYQISEEDESEDDDNYNMQFSSSDDNEDDGDEDETFNISNQEIDMFKIDFLRRLYCPKHSMFQCFCRSMDLVNPLYFKIFSSPIYSLRRKLKKQHERRGPNLNLLKLKSKMLSNSSSSSLLSMSSNANNTGPTTGAGAGAGAGNANGAKRAHPMRYHRHEREIQQLHTSARADDFCCGMSVSNASLEGMTAASVGAAGCVSDDVLVVD</sequence>
<feature type="compositionally biased region" description="Low complexity" evidence="2">
    <location>
        <begin position="918"/>
        <end position="935"/>
    </location>
</feature>
<feature type="compositionally biased region" description="Low complexity" evidence="2">
    <location>
        <begin position="347"/>
        <end position="356"/>
    </location>
</feature>
<dbReference type="Proteomes" id="UP000094455">
    <property type="component" value="Unassembled WGS sequence"/>
</dbReference>
<dbReference type="GeneID" id="30176335"/>
<name>A0A1E3NMA8_9ASCO</name>
<proteinExistence type="predicted"/>
<evidence type="ECO:0000256" key="2">
    <source>
        <dbReference type="SAM" id="MobiDB-lite"/>
    </source>
</evidence>
<dbReference type="EMBL" id="KV454002">
    <property type="protein sequence ID" value="ODQ47196.1"/>
    <property type="molecule type" value="Genomic_DNA"/>
</dbReference>
<dbReference type="OrthoDB" id="3995760at2759"/>
<keyword evidence="1" id="KW-0175">Coiled coil</keyword>
<reference evidence="3 4" key="1">
    <citation type="journal article" date="2016" name="Proc. Natl. Acad. Sci. U.S.A.">
        <title>Comparative genomics of biotechnologically important yeasts.</title>
        <authorList>
            <person name="Riley R."/>
            <person name="Haridas S."/>
            <person name="Wolfe K.H."/>
            <person name="Lopes M.R."/>
            <person name="Hittinger C.T."/>
            <person name="Goeker M."/>
            <person name="Salamov A.A."/>
            <person name="Wisecaver J.H."/>
            <person name="Long T.M."/>
            <person name="Calvey C.H."/>
            <person name="Aerts A.L."/>
            <person name="Barry K.W."/>
            <person name="Choi C."/>
            <person name="Clum A."/>
            <person name="Coughlan A.Y."/>
            <person name="Deshpande S."/>
            <person name="Douglass A.P."/>
            <person name="Hanson S.J."/>
            <person name="Klenk H.-P."/>
            <person name="LaButti K.M."/>
            <person name="Lapidus A."/>
            <person name="Lindquist E.A."/>
            <person name="Lipzen A.M."/>
            <person name="Meier-Kolthoff J.P."/>
            <person name="Ohm R.A."/>
            <person name="Otillar R.P."/>
            <person name="Pangilinan J.L."/>
            <person name="Peng Y."/>
            <person name="Rokas A."/>
            <person name="Rosa C.A."/>
            <person name="Scheuner C."/>
            <person name="Sibirny A.A."/>
            <person name="Slot J.C."/>
            <person name="Stielow J.B."/>
            <person name="Sun H."/>
            <person name="Kurtzman C.P."/>
            <person name="Blackwell M."/>
            <person name="Grigoriev I.V."/>
            <person name="Jeffries T.W."/>
        </authorList>
    </citation>
    <scope>NUCLEOTIDE SEQUENCE [LARGE SCALE GENOMIC DNA]</scope>
    <source>
        <strain evidence="3 4">NRRL Y-2026</strain>
    </source>
</reference>
<keyword evidence="4" id="KW-1185">Reference proteome</keyword>
<feature type="coiled-coil region" evidence="1">
    <location>
        <begin position="121"/>
        <end position="208"/>
    </location>
</feature>
<feature type="region of interest" description="Disordered" evidence="2">
    <location>
        <begin position="808"/>
        <end position="838"/>
    </location>
</feature>
<evidence type="ECO:0000313" key="4">
    <source>
        <dbReference type="Proteomes" id="UP000094455"/>
    </source>
</evidence>
<accession>A0A1E3NMA8</accession>
<evidence type="ECO:0000256" key="1">
    <source>
        <dbReference type="SAM" id="Coils"/>
    </source>
</evidence>
<feature type="coiled-coil region" evidence="1">
    <location>
        <begin position="267"/>
        <end position="301"/>
    </location>
</feature>
<feature type="compositionally biased region" description="Basic and acidic residues" evidence="2">
    <location>
        <begin position="366"/>
        <end position="381"/>
    </location>
</feature>
<feature type="region of interest" description="Disordered" evidence="2">
    <location>
        <begin position="237"/>
        <end position="266"/>
    </location>
</feature>
<dbReference type="AlphaFoldDB" id="A0A1E3NMA8"/>
<feature type="region of interest" description="Disordered" evidence="2">
    <location>
        <begin position="918"/>
        <end position="954"/>
    </location>
</feature>
<feature type="compositionally biased region" description="Gly residues" evidence="2">
    <location>
        <begin position="936"/>
        <end position="946"/>
    </location>
</feature>
<feature type="compositionally biased region" description="Acidic residues" evidence="2">
    <location>
        <begin position="826"/>
        <end position="837"/>
    </location>
</feature>
<dbReference type="STRING" id="763406.A0A1E3NMA8"/>
<feature type="compositionally biased region" description="Polar residues" evidence="2">
    <location>
        <begin position="244"/>
        <end position="254"/>
    </location>
</feature>
<feature type="compositionally biased region" description="Acidic residues" evidence="2">
    <location>
        <begin position="808"/>
        <end position="817"/>
    </location>
</feature>
<organism evidence="3 4">
    <name type="scientific">Pichia membranifaciens NRRL Y-2026</name>
    <dbReference type="NCBI Taxonomy" id="763406"/>
    <lineage>
        <taxon>Eukaryota</taxon>
        <taxon>Fungi</taxon>
        <taxon>Dikarya</taxon>
        <taxon>Ascomycota</taxon>
        <taxon>Saccharomycotina</taxon>
        <taxon>Pichiomycetes</taxon>
        <taxon>Pichiales</taxon>
        <taxon>Pichiaceae</taxon>
        <taxon>Pichia</taxon>
    </lineage>
</organism>
<evidence type="ECO:0000313" key="3">
    <source>
        <dbReference type="EMBL" id="ODQ47196.1"/>
    </source>
</evidence>
<feature type="region of interest" description="Disordered" evidence="2">
    <location>
        <begin position="344"/>
        <end position="381"/>
    </location>
</feature>